<dbReference type="OrthoDB" id="9790913at2"/>
<reference evidence="6 7" key="1">
    <citation type="submission" date="2019-05" db="EMBL/GenBank/DDBJ databases">
        <title>Verrucobacter flavum gen. nov., sp. nov. a new member of the family Verrucomicrobiaceae.</title>
        <authorList>
            <person name="Szuroczki S."/>
            <person name="Abbaszade G."/>
            <person name="Szabo A."/>
            <person name="Felfoldi T."/>
            <person name="Schumann P."/>
            <person name="Boka K."/>
            <person name="Keki Z."/>
            <person name="Toumi M."/>
            <person name="Toth E."/>
        </authorList>
    </citation>
    <scope>NUCLEOTIDE SEQUENCE [LARGE SCALE GENOMIC DNA]</scope>
    <source>
        <strain evidence="6 7">MG-N-17</strain>
    </source>
</reference>
<evidence type="ECO:0000256" key="5">
    <source>
        <dbReference type="ARBA" id="ARBA00034496"/>
    </source>
</evidence>
<dbReference type="RefSeq" id="WP_138088583.1">
    <property type="nucleotide sequence ID" value="NZ_VAUV01000024.1"/>
</dbReference>
<dbReference type="GO" id="GO:0020037">
    <property type="term" value="F:heme binding"/>
    <property type="evidence" value="ECO:0007669"/>
    <property type="project" value="InterPro"/>
</dbReference>
<sequence length="124" mass="14323">MIDQLHAQLGDEKITRMVGAFYARVKDDDLIGPMYPDDDWEGAEKRLRDFLIYRFGGPDTYIRERGHPRLRGRHLPFKIGVAERDRWLDLMGQAMREAEVPVEVAPVLGAFFAQIADFMRNTEG</sequence>
<keyword evidence="4" id="KW-0408">Iron</keyword>
<evidence type="ECO:0000256" key="1">
    <source>
        <dbReference type="ARBA" id="ARBA00022448"/>
    </source>
</evidence>
<keyword evidence="7" id="KW-1185">Reference proteome</keyword>
<organism evidence="6 7">
    <name type="scientific">Phragmitibacter flavus</name>
    <dbReference type="NCBI Taxonomy" id="2576071"/>
    <lineage>
        <taxon>Bacteria</taxon>
        <taxon>Pseudomonadati</taxon>
        <taxon>Verrucomicrobiota</taxon>
        <taxon>Verrucomicrobiia</taxon>
        <taxon>Verrucomicrobiales</taxon>
        <taxon>Verrucomicrobiaceae</taxon>
        <taxon>Phragmitibacter</taxon>
    </lineage>
</organism>
<dbReference type="InterPro" id="IPR044203">
    <property type="entry name" value="GlbO/GLB3-like"/>
</dbReference>
<dbReference type="Pfam" id="PF01152">
    <property type="entry name" value="Bac_globin"/>
    <property type="match status" value="1"/>
</dbReference>
<dbReference type="SUPFAM" id="SSF46458">
    <property type="entry name" value="Globin-like"/>
    <property type="match status" value="1"/>
</dbReference>
<comment type="similarity">
    <text evidence="5">Belongs to the truncated hemoglobin family. Group II subfamily.</text>
</comment>
<dbReference type="PANTHER" id="PTHR47366:SF1">
    <property type="entry name" value="TWO-ON-TWO HEMOGLOBIN-3"/>
    <property type="match status" value="1"/>
</dbReference>
<evidence type="ECO:0000256" key="3">
    <source>
        <dbReference type="ARBA" id="ARBA00022723"/>
    </source>
</evidence>
<gene>
    <name evidence="6" type="ORF">FEM03_22580</name>
</gene>
<evidence type="ECO:0000256" key="4">
    <source>
        <dbReference type="ARBA" id="ARBA00023004"/>
    </source>
</evidence>
<dbReference type="AlphaFoldDB" id="A0A5R8K824"/>
<keyword evidence="2" id="KW-0349">Heme</keyword>
<dbReference type="GO" id="GO:0005344">
    <property type="term" value="F:oxygen carrier activity"/>
    <property type="evidence" value="ECO:0007669"/>
    <property type="project" value="InterPro"/>
</dbReference>
<evidence type="ECO:0000313" key="6">
    <source>
        <dbReference type="EMBL" id="TLD68492.1"/>
    </source>
</evidence>
<comment type="caution">
    <text evidence="6">The sequence shown here is derived from an EMBL/GenBank/DDBJ whole genome shotgun (WGS) entry which is preliminary data.</text>
</comment>
<dbReference type="GO" id="GO:0019825">
    <property type="term" value="F:oxygen binding"/>
    <property type="evidence" value="ECO:0007669"/>
    <property type="project" value="InterPro"/>
</dbReference>
<accession>A0A5R8K824</accession>
<dbReference type="Gene3D" id="1.10.490.10">
    <property type="entry name" value="Globins"/>
    <property type="match status" value="1"/>
</dbReference>
<keyword evidence="1" id="KW-0813">Transport</keyword>
<proteinExistence type="inferred from homology"/>
<dbReference type="PANTHER" id="PTHR47366">
    <property type="entry name" value="TWO-ON-TWO HEMOGLOBIN-3"/>
    <property type="match status" value="1"/>
</dbReference>
<dbReference type="EMBL" id="VAUV01000024">
    <property type="protein sequence ID" value="TLD68492.1"/>
    <property type="molecule type" value="Genomic_DNA"/>
</dbReference>
<dbReference type="InterPro" id="IPR001486">
    <property type="entry name" value="Hemoglobin_trunc"/>
</dbReference>
<keyword evidence="3" id="KW-0479">Metal-binding</keyword>
<evidence type="ECO:0000313" key="7">
    <source>
        <dbReference type="Proteomes" id="UP000306196"/>
    </source>
</evidence>
<dbReference type="GO" id="GO:0046872">
    <property type="term" value="F:metal ion binding"/>
    <property type="evidence" value="ECO:0007669"/>
    <property type="project" value="UniProtKB-KW"/>
</dbReference>
<protein>
    <submittedName>
        <fullName evidence="6">Globin</fullName>
    </submittedName>
</protein>
<dbReference type="Proteomes" id="UP000306196">
    <property type="component" value="Unassembled WGS sequence"/>
</dbReference>
<name>A0A5R8K824_9BACT</name>
<dbReference type="InterPro" id="IPR009050">
    <property type="entry name" value="Globin-like_sf"/>
</dbReference>
<dbReference type="InterPro" id="IPR012292">
    <property type="entry name" value="Globin/Proto"/>
</dbReference>
<evidence type="ECO:0000256" key="2">
    <source>
        <dbReference type="ARBA" id="ARBA00022617"/>
    </source>
</evidence>